<keyword evidence="2" id="KW-1185">Reference proteome</keyword>
<evidence type="ECO:0000313" key="2">
    <source>
        <dbReference type="Proteomes" id="UP000268857"/>
    </source>
</evidence>
<protein>
    <submittedName>
        <fullName evidence="1">Uncharacterized protein</fullName>
    </submittedName>
</protein>
<dbReference type="OrthoDB" id="583527at2"/>
<name>A0A3S0XKS0_CHLFR</name>
<gene>
    <name evidence="1" type="ORF">PCC6912_50940</name>
</gene>
<reference evidence="1 2" key="1">
    <citation type="journal article" date="2019" name="Genome Biol. Evol.">
        <title>Day and night: Metabolic profiles and evolutionary relationships of six axenic non-marine cyanobacteria.</title>
        <authorList>
            <person name="Will S.E."/>
            <person name="Henke P."/>
            <person name="Boedeker C."/>
            <person name="Huang S."/>
            <person name="Brinkmann H."/>
            <person name="Rohde M."/>
            <person name="Jarek M."/>
            <person name="Friedl T."/>
            <person name="Seufert S."/>
            <person name="Schumacher M."/>
            <person name="Overmann J."/>
            <person name="Neumann-Schaal M."/>
            <person name="Petersen J."/>
        </authorList>
    </citation>
    <scope>NUCLEOTIDE SEQUENCE [LARGE SCALE GENOMIC DNA]</scope>
    <source>
        <strain evidence="1 2">PCC 6912</strain>
    </source>
</reference>
<accession>A0A3S0XKS0</accession>
<dbReference type="Proteomes" id="UP000268857">
    <property type="component" value="Unassembled WGS sequence"/>
</dbReference>
<dbReference type="AlphaFoldDB" id="A0A3S0XKS0"/>
<proteinExistence type="predicted"/>
<dbReference type="EMBL" id="RSCJ01000027">
    <property type="protein sequence ID" value="RUR74916.1"/>
    <property type="molecule type" value="Genomic_DNA"/>
</dbReference>
<dbReference type="STRING" id="211165.GCA_000317285_01807"/>
<sequence>MPKHEWSREACRHRYVEGEQIGLRELAKLSKRSLGLLGKWCSDEDWVGQREQFQAEMRKIVQQKTLEKTSEKLSEELSEIASANYKAHRLVRDYVHAIFQMRAKDLKRIQFLSHEEQIIELKKLSPSEINYWSQVLTRSTQEISAATGLDYWINVNTSMRRIEKEGYIVVDPNENVIQTSAVVIDE</sequence>
<organism evidence="1 2">
    <name type="scientific">Chlorogloeopsis fritschii PCC 6912</name>
    <dbReference type="NCBI Taxonomy" id="211165"/>
    <lineage>
        <taxon>Bacteria</taxon>
        <taxon>Bacillati</taxon>
        <taxon>Cyanobacteriota</taxon>
        <taxon>Cyanophyceae</taxon>
        <taxon>Nostocales</taxon>
        <taxon>Chlorogloeopsidaceae</taxon>
        <taxon>Chlorogloeopsis</taxon>
    </lineage>
</organism>
<evidence type="ECO:0000313" key="1">
    <source>
        <dbReference type="EMBL" id="RUR74916.1"/>
    </source>
</evidence>
<dbReference type="RefSeq" id="WP_016879458.1">
    <property type="nucleotide sequence ID" value="NZ_AJLN01000060.1"/>
</dbReference>
<comment type="caution">
    <text evidence="1">The sequence shown here is derived from an EMBL/GenBank/DDBJ whole genome shotgun (WGS) entry which is preliminary data.</text>
</comment>